<feature type="transmembrane region" description="Helical" evidence="5">
    <location>
        <begin position="26"/>
        <end position="45"/>
    </location>
</feature>
<accession>A0ABZ0X963</accession>
<dbReference type="RefSeq" id="WP_322518434.1">
    <property type="nucleotide sequence ID" value="NZ_CP140154.1"/>
</dbReference>
<evidence type="ECO:0000256" key="4">
    <source>
        <dbReference type="PROSITE-ProRule" id="PRU00433"/>
    </source>
</evidence>
<sequence length="154" mass="17610">MPDPDHYWSKRLGVFLAKSLLMKFKLWVTLTILFFIYSFYVYIYSSSENPPAQPTASVLSGWKVWQNKNCHTCHQLYGLGGYMGPDLTNIASDPTKGSDAYMKAFMMNGTGKMPNLHLTEEEMTSLVSFLRWVDKSGKSRVAKESVHWTGTYIF</sequence>
<gene>
    <name evidence="7" type="ORF">SR876_18230</name>
</gene>
<dbReference type="SUPFAM" id="SSF46626">
    <property type="entry name" value="Cytochrome c"/>
    <property type="match status" value="1"/>
</dbReference>
<dbReference type="InterPro" id="IPR009056">
    <property type="entry name" value="Cyt_c-like_dom"/>
</dbReference>
<evidence type="ECO:0000256" key="5">
    <source>
        <dbReference type="SAM" id="Phobius"/>
    </source>
</evidence>
<evidence type="ECO:0000256" key="1">
    <source>
        <dbReference type="ARBA" id="ARBA00022617"/>
    </source>
</evidence>
<evidence type="ECO:0000313" key="8">
    <source>
        <dbReference type="Proteomes" id="UP001326715"/>
    </source>
</evidence>
<dbReference type="Pfam" id="PF13442">
    <property type="entry name" value="Cytochrome_CBB3"/>
    <property type="match status" value="1"/>
</dbReference>
<organism evidence="7 8">
    <name type="scientific">Chitinophaga sancti</name>
    <dbReference type="NCBI Taxonomy" id="1004"/>
    <lineage>
        <taxon>Bacteria</taxon>
        <taxon>Pseudomonadati</taxon>
        <taxon>Bacteroidota</taxon>
        <taxon>Chitinophagia</taxon>
        <taxon>Chitinophagales</taxon>
        <taxon>Chitinophagaceae</taxon>
        <taxon>Chitinophaga</taxon>
    </lineage>
</organism>
<evidence type="ECO:0000259" key="6">
    <source>
        <dbReference type="PROSITE" id="PS51007"/>
    </source>
</evidence>
<feature type="domain" description="Cytochrome c" evidence="6">
    <location>
        <begin position="56"/>
        <end position="134"/>
    </location>
</feature>
<dbReference type="Gene3D" id="1.10.760.10">
    <property type="entry name" value="Cytochrome c-like domain"/>
    <property type="match status" value="1"/>
</dbReference>
<reference evidence="7 8" key="1">
    <citation type="submission" date="2023-11" db="EMBL/GenBank/DDBJ databases">
        <title>MicrobeMod: A computational toolkit for identifying prokaryotic methylation and restriction-modification with nanopore sequencing.</title>
        <authorList>
            <person name="Crits-Christoph A."/>
            <person name="Kang S.C."/>
            <person name="Lee H."/>
            <person name="Ostrov N."/>
        </authorList>
    </citation>
    <scope>NUCLEOTIDE SEQUENCE [LARGE SCALE GENOMIC DNA]</scope>
    <source>
        <strain evidence="7 8">ATCC 23090</strain>
    </source>
</reference>
<name>A0ABZ0X963_9BACT</name>
<evidence type="ECO:0000256" key="2">
    <source>
        <dbReference type="ARBA" id="ARBA00022723"/>
    </source>
</evidence>
<dbReference type="EMBL" id="CP140154">
    <property type="protein sequence ID" value="WQG86859.1"/>
    <property type="molecule type" value="Genomic_DNA"/>
</dbReference>
<evidence type="ECO:0000256" key="3">
    <source>
        <dbReference type="ARBA" id="ARBA00023004"/>
    </source>
</evidence>
<keyword evidence="8" id="KW-1185">Reference proteome</keyword>
<dbReference type="InterPro" id="IPR036909">
    <property type="entry name" value="Cyt_c-like_dom_sf"/>
</dbReference>
<keyword evidence="3 4" id="KW-0408">Iron</keyword>
<dbReference type="PROSITE" id="PS51007">
    <property type="entry name" value="CYTC"/>
    <property type="match status" value="1"/>
</dbReference>
<dbReference type="Proteomes" id="UP001326715">
    <property type="component" value="Chromosome"/>
</dbReference>
<evidence type="ECO:0000313" key="7">
    <source>
        <dbReference type="EMBL" id="WQG86859.1"/>
    </source>
</evidence>
<keyword evidence="1 4" id="KW-0349">Heme</keyword>
<keyword evidence="5" id="KW-0812">Transmembrane</keyword>
<proteinExistence type="predicted"/>
<keyword evidence="5" id="KW-1133">Transmembrane helix</keyword>
<keyword evidence="2 4" id="KW-0479">Metal-binding</keyword>
<keyword evidence="5" id="KW-0472">Membrane</keyword>
<protein>
    <submittedName>
        <fullName evidence="7">Cytochrome c</fullName>
    </submittedName>
</protein>